<keyword evidence="3" id="KW-1185">Reference proteome</keyword>
<dbReference type="InterPro" id="IPR016181">
    <property type="entry name" value="Acyl_CoA_acyltransferase"/>
</dbReference>
<dbReference type="InterPro" id="IPR000182">
    <property type="entry name" value="GNAT_dom"/>
</dbReference>
<dbReference type="AlphaFoldDB" id="A0A2R6NQT9"/>
<comment type="caution">
    <text evidence="2">The sequence shown here is derived from an EMBL/GenBank/DDBJ whole genome shotgun (WGS) entry which is preliminary data.</text>
</comment>
<dbReference type="PANTHER" id="PTHR42791">
    <property type="entry name" value="GNAT FAMILY ACETYLTRANSFERASE"/>
    <property type="match status" value="1"/>
</dbReference>
<evidence type="ECO:0000313" key="2">
    <source>
        <dbReference type="EMBL" id="PSR74968.1"/>
    </source>
</evidence>
<dbReference type="PROSITE" id="PS51186">
    <property type="entry name" value="GNAT"/>
    <property type="match status" value="1"/>
</dbReference>
<dbReference type="CDD" id="cd04301">
    <property type="entry name" value="NAT_SF"/>
    <property type="match status" value="1"/>
</dbReference>
<dbReference type="PANTHER" id="PTHR42791:SF1">
    <property type="entry name" value="N-ACETYLTRANSFERASE DOMAIN-CONTAINING PROTEIN"/>
    <property type="match status" value="1"/>
</dbReference>
<gene>
    <name evidence="2" type="ORF">PHLCEN_2v9382</name>
</gene>
<feature type="domain" description="N-acetyltransferase" evidence="1">
    <location>
        <begin position="1"/>
        <end position="75"/>
    </location>
</feature>
<dbReference type="InterPro" id="IPR052523">
    <property type="entry name" value="Trichothecene_AcTrans"/>
</dbReference>
<evidence type="ECO:0000313" key="3">
    <source>
        <dbReference type="Proteomes" id="UP000186601"/>
    </source>
</evidence>
<dbReference type="Gene3D" id="3.40.630.30">
    <property type="match status" value="1"/>
</dbReference>
<accession>A0A2R6NQT9</accession>
<dbReference type="EMBL" id="MLYV02000940">
    <property type="protein sequence ID" value="PSR74968.1"/>
    <property type="molecule type" value="Genomic_DNA"/>
</dbReference>
<dbReference type="GO" id="GO:0016747">
    <property type="term" value="F:acyltransferase activity, transferring groups other than amino-acyl groups"/>
    <property type="evidence" value="ECO:0007669"/>
    <property type="project" value="InterPro"/>
</dbReference>
<dbReference type="Proteomes" id="UP000186601">
    <property type="component" value="Unassembled WGS sequence"/>
</dbReference>
<dbReference type="OrthoDB" id="2744543at2759"/>
<protein>
    <recommendedName>
        <fullName evidence="1">N-acetyltransferase domain-containing protein</fullName>
    </recommendedName>
</protein>
<proteinExistence type="predicted"/>
<dbReference type="SUPFAM" id="SSF55729">
    <property type="entry name" value="Acyl-CoA N-acyltransferases (Nat)"/>
    <property type="match status" value="1"/>
</dbReference>
<reference evidence="2 3" key="1">
    <citation type="submission" date="2018-02" db="EMBL/GenBank/DDBJ databases">
        <title>Genome sequence of the basidiomycete white-rot fungus Phlebia centrifuga.</title>
        <authorList>
            <person name="Granchi Z."/>
            <person name="Peng M."/>
            <person name="de Vries R.P."/>
            <person name="Hilden K."/>
            <person name="Makela M.R."/>
            <person name="Grigoriev I."/>
            <person name="Riley R."/>
        </authorList>
    </citation>
    <scope>NUCLEOTIDE SEQUENCE [LARGE SCALE GENOMIC DNA]</scope>
    <source>
        <strain evidence="2 3">FBCC195</strain>
    </source>
</reference>
<sequence>MFEIVHLVTISAKRGRGYASALVRMVTDMADQQGRATWLASSNVAVNTDFYNSLGFVTVKQFMLGDDNPMWKEAPFPIAVVKVFLLSD</sequence>
<name>A0A2R6NQT9_9APHY</name>
<dbReference type="Pfam" id="PF13673">
    <property type="entry name" value="Acetyltransf_10"/>
    <property type="match status" value="1"/>
</dbReference>
<organism evidence="2 3">
    <name type="scientific">Hermanssonia centrifuga</name>
    <dbReference type="NCBI Taxonomy" id="98765"/>
    <lineage>
        <taxon>Eukaryota</taxon>
        <taxon>Fungi</taxon>
        <taxon>Dikarya</taxon>
        <taxon>Basidiomycota</taxon>
        <taxon>Agaricomycotina</taxon>
        <taxon>Agaricomycetes</taxon>
        <taxon>Polyporales</taxon>
        <taxon>Meruliaceae</taxon>
        <taxon>Hermanssonia</taxon>
    </lineage>
</organism>
<dbReference type="STRING" id="98765.A0A2R6NQT9"/>
<evidence type="ECO:0000259" key="1">
    <source>
        <dbReference type="PROSITE" id="PS51186"/>
    </source>
</evidence>